<dbReference type="EMBL" id="BJWL01000417">
    <property type="protein sequence ID" value="GFS43260.1"/>
    <property type="molecule type" value="Genomic_DNA"/>
</dbReference>
<dbReference type="PANTHER" id="PTHR34195">
    <property type="entry name" value="PHOTOSYSTEM I REACTION CENTER SUBUNIT V, CHLOROPLASTIC-RELATED"/>
    <property type="match status" value="1"/>
</dbReference>
<keyword evidence="8" id="KW-0603">Photosystem I</keyword>
<evidence type="ECO:0000313" key="12">
    <source>
        <dbReference type="Proteomes" id="UP000585474"/>
    </source>
</evidence>
<keyword evidence="9" id="KW-0472">Membrane</keyword>
<proteinExistence type="inferred from homology"/>
<dbReference type="GO" id="GO:0009522">
    <property type="term" value="C:photosystem I"/>
    <property type="evidence" value="ECO:0007669"/>
    <property type="project" value="UniProtKB-KW"/>
</dbReference>
<keyword evidence="12" id="KW-1185">Reference proteome</keyword>
<evidence type="ECO:0000256" key="5">
    <source>
        <dbReference type="ARBA" id="ARBA00022531"/>
    </source>
</evidence>
<comment type="subcellular location">
    <subcellularLocation>
        <location evidence="1">Membrane</location>
        <topology evidence="1">Multi-pass membrane protein</topology>
    </subcellularLocation>
    <subcellularLocation>
        <location evidence="2">Plastid</location>
        <location evidence="2">Chloroplast</location>
    </subcellularLocation>
</comment>
<comment type="caution">
    <text evidence="11">The sequence shown here is derived from an EMBL/GenBank/DDBJ whole genome shotgun (WGS) entry which is preliminary data.</text>
</comment>
<dbReference type="PANTHER" id="PTHR34195:SF2">
    <property type="entry name" value="PHOTOSYSTEM I REACTION CENTER SUBUNIT PSAK, CHLOROPLASTIC"/>
    <property type="match status" value="1"/>
</dbReference>
<feature type="region of interest" description="Disordered" evidence="10">
    <location>
        <begin position="134"/>
        <end position="178"/>
    </location>
</feature>
<comment type="similarity">
    <text evidence="3">Belongs to the PsaG/PsaK family.</text>
</comment>
<feature type="compositionally biased region" description="Basic residues" evidence="10">
    <location>
        <begin position="76"/>
        <end position="91"/>
    </location>
</feature>
<dbReference type="PROSITE" id="PS01026">
    <property type="entry name" value="PHOTOSYSTEM_I_PSAGK"/>
    <property type="match status" value="1"/>
</dbReference>
<accession>A0A7J0DWC6</accession>
<dbReference type="NCBIfam" id="TIGR03050">
    <property type="entry name" value="PS_I_psaK_plant"/>
    <property type="match status" value="1"/>
</dbReference>
<evidence type="ECO:0000256" key="1">
    <source>
        <dbReference type="ARBA" id="ARBA00004141"/>
    </source>
</evidence>
<dbReference type="InterPro" id="IPR017493">
    <property type="entry name" value="PSI_PsaK_pln"/>
</dbReference>
<keyword evidence="5" id="KW-0602">Photosynthesis</keyword>
<gene>
    <name evidence="11" type="ORF">Acr_00g0084410</name>
</gene>
<sequence>MVASTSLMLFAGRFGLAPSANRKATAGLKLENRDSGLQTGDPAGFTLADTLACGTVGHIIGVGVVLGLKNLGRPAHTNKNKQLGRGRSKPLRRGDQIKAMTTGKRAQRRVAEYVERTFERWGIGLFIDRVMDRAHGSRRDPRKDKPSILPRPRARRRPLRLRSTDEYPDSGSGEPSGYSLARFHGLVLPRSRGFGDKQPSERSWATSSVIILGRRTSLSRGVLSSLASAVYLSICASLPSKSRGREAILTIGCSPKFLPQQFGAVYENDNSQPSLHLRSHLLPRPSASNPLDNRAHPMVNTSQALDLNEGREVKRRGMSPRRDDQAPKCRDRSTTQKIRDINSHIDAINMGTGAPATVDALIKQIDPPFTERVMRTWVLFRFKLPTQLREGKTDSMDHLDSYKSLMALRGILTRKYVADCPLLNSLERIYGNNKPTAEDIQVIHSGFRSSECSSSSRKRYYRSASGQVEEEVYNLSSAAIDAHPPITFNKNDLRGLHLPHDDALVVSAVIANFNIQRILVDNGSSVDILFISAFDKMKIGLDKLHPFDFSLV</sequence>
<dbReference type="OrthoDB" id="1904255at2759"/>
<dbReference type="InterPro" id="IPR023618">
    <property type="entry name" value="PSI_PsaG/PsaK_dom"/>
</dbReference>
<evidence type="ECO:0000313" key="11">
    <source>
        <dbReference type="EMBL" id="GFS43260.1"/>
    </source>
</evidence>
<keyword evidence="6" id="KW-0934">Plastid</keyword>
<evidence type="ECO:0000256" key="7">
    <source>
        <dbReference type="ARBA" id="ARBA00022692"/>
    </source>
</evidence>
<feature type="compositionally biased region" description="Basic and acidic residues" evidence="10">
    <location>
        <begin position="134"/>
        <end position="146"/>
    </location>
</feature>
<evidence type="ECO:0000256" key="9">
    <source>
        <dbReference type="ARBA" id="ARBA00023136"/>
    </source>
</evidence>
<keyword evidence="7" id="KW-0812">Transmembrane</keyword>
<organism evidence="11 12">
    <name type="scientific">Actinidia rufa</name>
    <dbReference type="NCBI Taxonomy" id="165716"/>
    <lineage>
        <taxon>Eukaryota</taxon>
        <taxon>Viridiplantae</taxon>
        <taxon>Streptophyta</taxon>
        <taxon>Embryophyta</taxon>
        <taxon>Tracheophyta</taxon>
        <taxon>Spermatophyta</taxon>
        <taxon>Magnoliopsida</taxon>
        <taxon>eudicotyledons</taxon>
        <taxon>Gunneridae</taxon>
        <taxon>Pentapetalae</taxon>
        <taxon>asterids</taxon>
        <taxon>Ericales</taxon>
        <taxon>Actinidiaceae</taxon>
        <taxon>Actinidia</taxon>
    </lineage>
</organism>
<evidence type="ECO:0000256" key="8">
    <source>
        <dbReference type="ARBA" id="ARBA00022836"/>
    </source>
</evidence>
<evidence type="ECO:0000256" key="6">
    <source>
        <dbReference type="ARBA" id="ARBA00022640"/>
    </source>
</evidence>
<dbReference type="AlphaFoldDB" id="A0A7J0DWC6"/>
<dbReference type="Pfam" id="PF01241">
    <property type="entry name" value="PSI_PSAK"/>
    <property type="match status" value="1"/>
</dbReference>
<feature type="region of interest" description="Disordered" evidence="10">
    <location>
        <begin position="276"/>
        <end position="334"/>
    </location>
</feature>
<evidence type="ECO:0000256" key="4">
    <source>
        <dbReference type="ARBA" id="ARBA00022528"/>
    </source>
</evidence>
<dbReference type="InterPro" id="IPR000549">
    <property type="entry name" value="PSI_PsaG/PsaK"/>
</dbReference>
<reference evidence="12" key="1">
    <citation type="submission" date="2019-07" db="EMBL/GenBank/DDBJ databases">
        <title>De Novo Assembly of kiwifruit Actinidia rufa.</title>
        <authorList>
            <person name="Sugita-Konishi S."/>
            <person name="Sato K."/>
            <person name="Mori E."/>
            <person name="Abe Y."/>
            <person name="Kisaki G."/>
            <person name="Hamano K."/>
            <person name="Suezawa K."/>
            <person name="Otani M."/>
            <person name="Fukuda T."/>
            <person name="Manabe T."/>
            <person name="Gomi K."/>
            <person name="Tabuchi M."/>
            <person name="Akimitsu K."/>
            <person name="Kataoka I."/>
        </authorList>
    </citation>
    <scope>NUCLEOTIDE SEQUENCE [LARGE SCALE GENOMIC DNA]</scope>
    <source>
        <strain evidence="12">cv. Fuchu</strain>
    </source>
</reference>
<dbReference type="InterPro" id="IPR016370">
    <property type="entry name" value="PSI_PsaG/PsaK_pln"/>
</dbReference>
<keyword evidence="4" id="KW-0150">Chloroplast</keyword>
<evidence type="ECO:0000256" key="2">
    <source>
        <dbReference type="ARBA" id="ARBA00004229"/>
    </source>
</evidence>
<protein>
    <submittedName>
        <fullName evidence="11">Photosystem I subunit K</fullName>
    </submittedName>
</protein>
<feature type="region of interest" description="Disordered" evidence="10">
    <location>
        <begin position="73"/>
        <end position="108"/>
    </location>
</feature>
<evidence type="ECO:0000256" key="10">
    <source>
        <dbReference type="SAM" id="MobiDB-lite"/>
    </source>
</evidence>
<evidence type="ECO:0000256" key="3">
    <source>
        <dbReference type="ARBA" id="ARBA00006458"/>
    </source>
</evidence>
<dbReference type="GO" id="GO:0015979">
    <property type="term" value="P:photosynthesis"/>
    <property type="evidence" value="ECO:0007669"/>
    <property type="project" value="UniProtKB-KW"/>
</dbReference>
<dbReference type="Gene3D" id="1.10.286.40">
    <property type="entry name" value="Chlorophyll a-b binding protein like"/>
    <property type="match status" value="1"/>
</dbReference>
<dbReference type="GO" id="GO:0009507">
    <property type="term" value="C:chloroplast"/>
    <property type="evidence" value="ECO:0007669"/>
    <property type="project" value="UniProtKB-SubCell"/>
</dbReference>
<dbReference type="Proteomes" id="UP000585474">
    <property type="component" value="Unassembled WGS sequence"/>
</dbReference>
<feature type="compositionally biased region" description="Basic and acidic residues" evidence="10">
    <location>
        <begin position="320"/>
        <end position="334"/>
    </location>
</feature>
<name>A0A7J0DWC6_9ERIC</name>